<organism evidence="2 3">
    <name type="scientific">Dyella halodurans</name>
    <dbReference type="NCBI Taxonomy" id="1920171"/>
    <lineage>
        <taxon>Bacteria</taxon>
        <taxon>Pseudomonadati</taxon>
        <taxon>Pseudomonadota</taxon>
        <taxon>Gammaproteobacteria</taxon>
        <taxon>Lysobacterales</taxon>
        <taxon>Rhodanobacteraceae</taxon>
        <taxon>Dyella</taxon>
    </lineage>
</organism>
<keyword evidence="1" id="KW-0732">Signal</keyword>
<evidence type="ECO:0000256" key="1">
    <source>
        <dbReference type="SAM" id="SignalP"/>
    </source>
</evidence>
<dbReference type="EMBL" id="JBHSGA010000013">
    <property type="protein sequence ID" value="MFC4526555.1"/>
    <property type="molecule type" value="Genomic_DNA"/>
</dbReference>
<comment type="caution">
    <text evidence="2">The sequence shown here is derived from an EMBL/GenBank/DDBJ whole genome shotgun (WGS) entry which is preliminary data.</text>
</comment>
<dbReference type="Proteomes" id="UP001595961">
    <property type="component" value="Unassembled WGS sequence"/>
</dbReference>
<protein>
    <submittedName>
        <fullName evidence="2">Uncharacterized protein</fullName>
    </submittedName>
</protein>
<feature type="signal peptide" evidence="1">
    <location>
        <begin position="1"/>
        <end position="20"/>
    </location>
</feature>
<feature type="chain" id="PRO_5046085089" evidence="1">
    <location>
        <begin position="21"/>
        <end position="105"/>
    </location>
</feature>
<name>A0ABV9C161_9GAMM</name>
<proteinExistence type="predicted"/>
<evidence type="ECO:0000313" key="2">
    <source>
        <dbReference type="EMBL" id="MFC4526555.1"/>
    </source>
</evidence>
<dbReference type="RefSeq" id="WP_266151305.1">
    <property type="nucleotide sequence ID" value="NZ_CP064028.1"/>
</dbReference>
<gene>
    <name evidence="2" type="ORF">ACFO5W_07870</name>
</gene>
<accession>A0ABV9C161</accession>
<evidence type="ECO:0000313" key="3">
    <source>
        <dbReference type="Proteomes" id="UP001595961"/>
    </source>
</evidence>
<reference evidence="3" key="1">
    <citation type="journal article" date="2019" name="Int. J. Syst. Evol. Microbiol.">
        <title>The Global Catalogue of Microorganisms (GCM) 10K type strain sequencing project: providing services to taxonomists for standard genome sequencing and annotation.</title>
        <authorList>
            <consortium name="The Broad Institute Genomics Platform"/>
            <consortium name="The Broad Institute Genome Sequencing Center for Infectious Disease"/>
            <person name="Wu L."/>
            <person name="Ma J."/>
        </authorList>
    </citation>
    <scope>NUCLEOTIDE SEQUENCE [LARGE SCALE GENOMIC DNA]</scope>
    <source>
        <strain evidence="3">CCM 4481</strain>
    </source>
</reference>
<sequence length="105" mass="10667">MKANLLALTAAALFTTAGLAAINSNVHAVPASEINGVRVITLAPIEVRPTAEDFRAAALSEAGVATATVSHLLSPASPANASVLGAQLAMPYYSFGTTFGRISKE</sequence>
<keyword evidence="3" id="KW-1185">Reference proteome</keyword>